<gene>
    <name evidence="2" type="ORF">AT9943_LOCUS172</name>
</gene>
<protein>
    <submittedName>
        <fullName evidence="2">(thale cress) hypothetical protein</fullName>
    </submittedName>
</protein>
<keyword evidence="1" id="KW-0802">TPR repeat</keyword>
<dbReference type="FunFam" id="1.25.40.10:FF:000290">
    <property type="entry name" value="Protein LOW PSII ACCUMULATION 1, chloroplastic"/>
    <property type="match status" value="1"/>
</dbReference>
<organism evidence="2 3">
    <name type="scientific">Arabidopsis thaliana</name>
    <name type="common">Mouse-ear cress</name>
    <dbReference type="NCBI Taxonomy" id="3702"/>
    <lineage>
        <taxon>Eukaryota</taxon>
        <taxon>Viridiplantae</taxon>
        <taxon>Streptophyta</taxon>
        <taxon>Embryophyta</taxon>
        <taxon>Tracheophyta</taxon>
        <taxon>Spermatophyta</taxon>
        <taxon>Magnoliopsida</taxon>
        <taxon>eudicotyledons</taxon>
        <taxon>Gunneridae</taxon>
        <taxon>Pentapetalae</taxon>
        <taxon>rosids</taxon>
        <taxon>malvids</taxon>
        <taxon>Brassicales</taxon>
        <taxon>Brassicaceae</taxon>
        <taxon>Camelineae</taxon>
        <taxon>Arabidopsis</taxon>
    </lineage>
</organism>
<dbReference type="InterPro" id="IPR019734">
    <property type="entry name" value="TPR_rpt"/>
</dbReference>
<sequence>MAVATAPSLNRHFPRRISNPYSRVKQRRPWLPPGDATLFNSRRNWDSHLFVYASSSSSPSSSPPSPNSPTDDLTAELCVNTGLDLFKRGRVKDALVQFETALSLAPNPIESQAAYYNKACCHAYRGEGKKAVDCLRIALRDYNLKFATILNDPDLASFRALPEFKELQEEARLGGEDIGDNFRRDLKLISEAIRGGDGAPNLLETTGNAAINIGGIVVMVSLFLWENKKEEEQMVQITRDETLSRLPLRLSTNRVVELVQLRDTVRPVILAGKKETVTLAMQKADRFRTELLRRGVLLVPVVWGERKTPEIEKKGFGASSKAATSLPSIGEDFDTRAQSVVAQSKLKGEIRFKAETVSPGEWERWIRDQQISEGVNPGDDVYIILRLDGRVRRSGRGMPDWAEISKELPPMDDVLSKLER</sequence>
<dbReference type="PANTHER" id="PTHR35498">
    <property type="entry name" value="PROTEIN LOW PSII ACCUMULATION 1, CHLOROPLASTIC"/>
    <property type="match status" value="1"/>
</dbReference>
<evidence type="ECO:0000313" key="3">
    <source>
        <dbReference type="Proteomes" id="UP000516314"/>
    </source>
</evidence>
<proteinExistence type="predicted"/>
<name>A0A7G2DPY0_ARATH</name>
<dbReference type="Proteomes" id="UP000516314">
    <property type="component" value="Chromosome 1"/>
</dbReference>
<evidence type="ECO:0000313" key="2">
    <source>
        <dbReference type="EMBL" id="CAD5311564.1"/>
    </source>
</evidence>
<dbReference type="EMBL" id="LR881466">
    <property type="protein sequence ID" value="CAD5311564.1"/>
    <property type="molecule type" value="Genomic_DNA"/>
</dbReference>
<dbReference type="AlphaFoldDB" id="A0A7G2DPY0"/>
<accession>A0A7G2DPY0</accession>
<dbReference type="InterPro" id="IPR011990">
    <property type="entry name" value="TPR-like_helical_dom_sf"/>
</dbReference>
<dbReference type="NCBIfam" id="NF047558">
    <property type="entry name" value="TPR_END_plus"/>
    <property type="match status" value="1"/>
</dbReference>
<feature type="repeat" description="TPR" evidence="1">
    <location>
        <begin position="75"/>
        <end position="108"/>
    </location>
</feature>
<dbReference type="Gene3D" id="1.25.40.10">
    <property type="entry name" value="Tetratricopeptide repeat domain"/>
    <property type="match status" value="1"/>
</dbReference>
<dbReference type="PANTHER" id="PTHR35498:SF4">
    <property type="entry name" value="PROTEIN LOW PSII ACCUMULATION 1, CHLOROPLASTIC"/>
    <property type="match status" value="1"/>
</dbReference>
<reference evidence="2 3" key="1">
    <citation type="submission" date="2020-09" db="EMBL/GenBank/DDBJ databases">
        <authorList>
            <person name="Ashkenazy H."/>
        </authorList>
    </citation>
    <scope>NUCLEOTIDE SEQUENCE [LARGE SCALE GENOMIC DNA]</scope>
    <source>
        <strain evidence="3">cv. Cdm-0</strain>
    </source>
</reference>
<evidence type="ECO:0000256" key="1">
    <source>
        <dbReference type="PROSITE-ProRule" id="PRU00339"/>
    </source>
</evidence>
<dbReference type="SUPFAM" id="SSF48452">
    <property type="entry name" value="TPR-like"/>
    <property type="match status" value="1"/>
</dbReference>
<dbReference type="PROSITE" id="PS50005">
    <property type="entry name" value="TPR"/>
    <property type="match status" value="1"/>
</dbReference>